<reference evidence="1" key="1">
    <citation type="submission" date="2020-09" db="EMBL/GenBank/DDBJ databases">
        <title>Genomic insights into the novelty and pathogenicity of a unique biofilm-forming Enterococcus sp. bacteria (Enterococcus lacertideformus) identified in reptiles.</title>
        <authorList>
            <person name="Agius J.E."/>
            <person name="Phalen D.N."/>
            <person name="Rose K."/>
            <person name="Eden J.-S."/>
        </authorList>
    </citation>
    <scope>NUCLEOTIDE SEQUENCE</scope>
    <source>
        <strain evidence="1">PHRS 0518</strain>
    </source>
</reference>
<dbReference type="Proteomes" id="UP000637757">
    <property type="component" value="Unassembled WGS sequence"/>
</dbReference>
<proteinExistence type="predicted"/>
<protein>
    <submittedName>
        <fullName evidence="1">Uncharacterized protein</fullName>
    </submittedName>
</protein>
<gene>
    <name evidence="1" type="ORF">IC227_10485</name>
</gene>
<name>A0A931FBL9_9ENTE</name>
<dbReference type="EMBL" id="JADAKE010000022">
    <property type="protein sequence ID" value="MBF8808607.1"/>
    <property type="molecule type" value="Genomic_DNA"/>
</dbReference>
<sequence length="56" mass="6152">MARQYKVRTQQISEDLANALAPSNNEVDFDPSGMIATLYGQAVVLNQAGQFIYTTT</sequence>
<evidence type="ECO:0000313" key="2">
    <source>
        <dbReference type="Proteomes" id="UP000637757"/>
    </source>
</evidence>
<dbReference type="AlphaFoldDB" id="A0A931FBL9"/>
<comment type="caution">
    <text evidence="1">The sequence shown here is derived from an EMBL/GenBank/DDBJ whole genome shotgun (WGS) entry which is preliminary data.</text>
</comment>
<organism evidence="1 2">
    <name type="scientific">Enterococcus lacertideformus</name>
    <dbReference type="NCBI Taxonomy" id="2771493"/>
    <lineage>
        <taxon>Bacteria</taxon>
        <taxon>Bacillati</taxon>
        <taxon>Bacillota</taxon>
        <taxon>Bacilli</taxon>
        <taxon>Lactobacillales</taxon>
        <taxon>Enterococcaceae</taxon>
        <taxon>Enterococcus</taxon>
    </lineage>
</organism>
<accession>A0A931FBL9</accession>
<evidence type="ECO:0000313" key="1">
    <source>
        <dbReference type="EMBL" id="MBF8808607.1"/>
    </source>
</evidence>
<keyword evidence="2" id="KW-1185">Reference proteome</keyword>